<dbReference type="Pfam" id="PF19596">
    <property type="entry name" value="DUF6101"/>
    <property type="match status" value="1"/>
</dbReference>
<comment type="caution">
    <text evidence="1">The sequence shown here is derived from an EMBL/GenBank/DDBJ whole genome shotgun (WGS) entry which is preliminary data.</text>
</comment>
<organism evidence="1 2">
    <name type="scientific">Fulvimarina uroteuthidis</name>
    <dbReference type="NCBI Taxonomy" id="3098149"/>
    <lineage>
        <taxon>Bacteria</taxon>
        <taxon>Pseudomonadati</taxon>
        <taxon>Pseudomonadota</taxon>
        <taxon>Alphaproteobacteria</taxon>
        <taxon>Hyphomicrobiales</taxon>
        <taxon>Aurantimonadaceae</taxon>
        <taxon>Fulvimarina</taxon>
    </lineage>
</organism>
<dbReference type="InterPro" id="IPR046083">
    <property type="entry name" value="DUF6101"/>
</dbReference>
<dbReference type="Proteomes" id="UP001294412">
    <property type="component" value="Unassembled WGS sequence"/>
</dbReference>
<accession>A0ABU5I2U0</accession>
<evidence type="ECO:0000313" key="2">
    <source>
        <dbReference type="Proteomes" id="UP001294412"/>
    </source>
</evidence>
<dbReference type="EMBL" id="JAXLPB010000003">
    <property type="protein sequence ID" value="MDY8109655.1"/>
    <property type="molecule type" value="Genomic_DNA"/>
</dbReference>
<dbReference type="RefSeq" id="WP_322187136.1">
    <property type="nucleotide sequence ID" value="NZ_JAXLPB010000003.1"/>
</dbReference>
<name>A0ABU5I2U0_9HYPH</name>
<sequence>MTINVAQTVDLSRPDWANAPVRMDPSVPAGVQSIEIPSADGELVRYQVSPRGAVIHRKLQRAGLPVSIALSARAFEGIAARAIEHADGSVTVTLELFHKTDPALCVPLLVASDLYDVAADWRSWADFFALPMLMIEANGSVIALEDTVGTVKSGQPAPRRRSSNRTRRPRFLARRKIGGLGMRMMVDGEEIIARH</sequence>
<gene>
    <name evidence="1" type="ORF">U0C82_10950</name>
</gene>
<proteinExistence type="predicted"/>
<keyword evidence="2" id="KW-1185">Reference proteome</keyword>
<evidence type="ECO:0000313" key="1">
    <source>
        <dbReference type="EMBL" id="MDY8109655.1"/>
    </source>
</evidence>
<protein>
    <submittedName>
        <fullName evidence="1">DUF6101 family protein</fullName>
    </submittedName>
</protein>
<reference evidence="1 2" key="1">
    <citation type="submission" date="2023-12" db="EMBL/GenBank/DDBJ databases">
        <title>Description of Novel Strain Fulvimarina sp. 2208YS6-2-32 isolated from Uroteuthis (Photololigo) edulis.</title>
        <authorList>
            <person name="Park J.-S."/>
        </authorList>
    </citation>
    <scope>NUCLEOTIDE SEQUENCE [LARGE SCALE GENOMIC DNA]</scope>
    <source>
        <strain evidence="1 2">2208YS6-2-32</strain>
    </source>
</reference>